<evidence type="ECO:0000256" key="1">
    <source>
        <dbReference type="SAM" id="SignalP"/>
    </source>
</evidence>
<sequence>MRLAILWLFSGLLPGIQDGMWASVRAQQTGRDVLLSRMGNPQNELNTRRLANASSYLTRNYIANRINTLVVRENCVECRYEPTDRQRQLVDQILASLAPDLSVLLHKGTAEETTSEYTLFVVNDHTAFT</sequence>
<feature type="chain" id="PRO_5005663210" evidence="1">
    <location>
        <begin position="27"/>
        <end position="129"/>
    </location>
</feature>
<reference evidence="3 4" key="1">
    <citation type="journal article" date="2007" name="Nature">
        <title>Evolution of genes and genomes on the Drosophila phylogeny.</title>
        <authorList>
            <consortium name="Drosophila 12 Genomes Consortium"/>
            <person name="Clark A.G."/>
            <person name="Eisen M.B."/>
            <person name="Smith D.R."/>
            <person name="Bergman C.M."/>
            <person name="Oliver B."/>
            <person name="Markow T.A."/>
            <person name="Kaufman T.C."/>
            <person name="Kellis M."/>
            <person name="Gelbart W."/>
            <person name="Iyer V.N."/>
            <person name="Pollard D.A."/>
            <person name="Sackton T.B."/>
            <person name="Larracuente A.M."/>
            <person name="Singh N.D."/>
            <person name="Abad J.P."/>
            <person name="Abt D.N."/>
            <person name="Adryan B."/>
            <person name="Aguade M."/>
            <person name="Akashi H."/>
            <person name="Anderson W.W."/>
            <person name="Aquadro C.F."/>
            <person name="Ardell D.H."/>
            <person name="Arguello R."/>
            <person name="Artieri C.G."/>
            <person name="Barbash D.A."/>
            <person name="Barker D."/>
            <person name="Barsanti P."/>
            <person name="Batterham P."/>
            <person name="Batzoglou S."/>
            <person name="Begun D."/>
            <person name="Bhutkar A."/>
            <person name="Blanco E."/>
            <person name="Bosak S.A."/>
            <person name="Bradley R.K."/>
            <person name="Brand A.D."/>
            <person name="Brent M.R."/>
            <person name="Brooks A.N."/>
            <person name="Brown R.H."/>
            <person name="Butlin R.K."/>
            <person name="Caggese C."/>
            <person name="Calvi B.R."/>
            <person name="Bernardo de Carvalho A."/>
            <person name="Caspi A."/>
            <person name="Castrezana S."/>
            <person name="Celniker S.E."/>
            <person name="Chang J.L."/>
            <person name="Chapple C."/>
            <person name="Chatterji S."/>
            <person name="Chinwalla A."/>
            <person name="Civetta A."/>
            <person name="Clifton S.W."/>
            <person name="Comeron J.M."/>
            <person name="Costello J.C."/>
            <person name="Coyne J.A."/>
            <person name="Daub J."/>
            <person name="David R.G."/>
            <person name="Delcher A.L."/>
            <person name="Delehaunty K."/>
            <person name="Do C.B."/>
            <person name="Ebling H."/>
            <person name="Edwards K."/>
            <person name="Eickbush T."/>
            <person name="Evans J.D."/>
            <person name="Filipski A."/>
            <person name="Findeiss S."/>
            <person name="Freyhult E."/>
            <person name="Fulton L."/>
            <person name="Fulton R."/>
            <person name="Garcia A.C."/>
            <person name="Gardiner A."/>
            <person name="Garfield D.A."/>
            <person name="Garvin B.E."/>
            <person name="Gibson G."/>
            <person name="Gilbert D."/>
            <person name="Gnerre S."/>
            <person name="Godfrey J."/>
            <person name="Good R."/>
            <person name="Gotea V."/>
            <person name="Gravely B."/>
            <person name="Greenberg A.J."/>
            <person name="Griffiths-Jones S."/>
            <person name="Gross S."/>
            <person name="Guigo R."/>
            <person name="Gustafson E.A."/>
            <person name="Haerty W."/>
            <person name="Hahn M.W."/>
            <person name="Halligan D.L."/>
            <person name="Halpern A.L."/>
            <person name="Halter G.M."/>
            <person name="Han M.V."/>
            <person name="Heger A."/>
            <person name="Hillier L."/>
            <person name="Hinrichs A.S."/>
            <person name="Holmes I."/>
            <person name="Hoskins R.A."/>
            <person name="Hubisz M.J."/>
            <person name="Hultmark D."/>
            <person name="Huntley M.A."/>
            <person name="Jaffe D.B."/>
            <person name="Jagadeeshan S."/>
            <person name="Jeck W.R."/>
            <person name="Johnson J."/>
            <person name="Jones C.D."/>
            <person name="Jordan W.C."/>
            <person name="Karpen G.H."/>
            <person name="Kataoka E."/>
            <person name="Keightley P.D."/>
            <person name="Kheradpour P."/>
            <person name="Kirkness E.F."/>
            <person name="Koerich L.B."/>
            <person name="Kristiansen K."/>
            <person name="Kudrna D."/>
            <person name="Kulathinal R.J."/>
            <person name="Kumar S."/>
            <person name="Kwok R."/>
            <person name="Lander E."/>
            <person name="Langley C.H."/>
            <person name="Lapoint R."/>
            <person name="Lazzaro B.P."/>
            <person name="Lee S.J."/>
            <person name="Levesque L."/>
            <person name="Li R."/>
            <person name="Lin C.F."/>
            <person name="Lin M.F."/>
            <person name="Lindblad-Toh K."/>
            <person name="Llopart A."/>
            <person name="Long M."/>
            <person name="Low L."/>
            <person name="Lozovsky E."/>
            <person name="Lu J."/>
            <person name="Luo M."/>
            <person name="Machado C.A."/>
            <person name="Makalowski W."/>
            <person name="Marzo M."/>
            <person name="Matsuda M."/>
            <person name="Matzkin L."/>
            <person name="McAllister B."/>
            <person name="McBride C.S."/>
            <person name="McKernan B."/>
            <person name="McKernan K."/>
            <person name="Mendez-Lago M."/>
            <person name="Minx P."/>
            <person name="Mollenhauer M.U."/>
            <person name="Montooth K."/>
            <person name="Mount S.M."/>
            <person name="Mu X."/>
            <person name="Myers E."/>
            <person name="Negre B."/>
            <person name="Newfeld S."/>
            <person name="Nielsen R."/>
            <person name="Noor M.A."/>
            <person name="O'Grady P."/>
            <person name="Pachter L."/>
            <person name="Papaceit M."/>
            <person name="Parisi M.J."/>
            <person name="Parisi M."/>
            <person name="Parts L."/>
            <person name="Pedersen J.S."/>
            <person name="Pesole G."/>
            <person name="Phillippy A.M."/>
            <person name="Ponting C.P."/>
            <person name="Pop M."/>
            <person name="Porcelli D."/>
            <person name="Powell J.R."/>
            <person name="Prohaska S."/>
            <person name="Pruitt K."/>
            <person name="Puig M."/>
            <person name="Quesneville H."/>
            <person name="Ram K.R."/>
            <person name="Rand D."/>
            <person name="Rasmussen M.D."/>
            <person name="Reed L.K."/>
            <person name="Reenan R."/>
            <person name="Reily A."/>
            <person name="Remington K.A."/>
            <person name="Rieger T.T."/>
            <person name="Ritchie M.G."/>
            <person name="Robin C."/>
            <person name="Rogers Y.H."/>
            <person name="Rohde C."/>
            <person name="Rozas J."/>
            <person name="Rubenfield M.J."/>
            <person name="Ruiz A."/>
            <person name="Russo S."/>
            <person name="Salzberg S.L."/>
            <person name="Sanchez-Gracia A."/>
            <person name="Saranga D.J."/>
            <person name="Sato H."/>
            <person name="Schaeffer S.W."/>
            <person name="Schatz M.C."/>
            <person name="Schlenke T."/>
            <person name="Schwartz R."/>
            <person name="Segarra C."/>
            <person name="Singh R.S."/>
            <person name="Sirot L."/>
            <person name="Sirota M."/>
            <person name="Sisneros N.B."/>
            <person name="Smith C.D."/>
            <person name="Smith T.F."/>
            <person name="Spieth J."/>
            <person name="Stage D.E."/>
            <person name="Stark A."/>
            <person name="Stephan W."/>
            <person name="Strausberg R.L."/>
            <person name="Strempel S."/>
            <person name="Sturgill D."/>
            <person name="Sutton G."/>
            <person name="Sutton G.G."/>
            <person name="Tao W."/>
            <person name="Teichmann S."/>
            <person name="Tobari Y.N."/>
            <person name="Tomimura Y."/>
            <person name="Tsolas J.M."/>
            <person name="Valente V.L."/>
            <person name="Venter E."/>
            <person name="Venter J.C."/>
            <person name="Vicario S."/>
            <person name="Vieira F.G."/>
            <person name="Vilella A.J."/>
            <person name="Villasante A."/>
            <person name="Walenz B."/>
            <person name="Wang J."/>
            <person name="Wasserman M."/>
            <person name="Watts T."/>
            <person name="Wilson D."/>
            <person name="Wilson R.K."/>
            <person name="Wing R.A."/>
            <person name="Wolfner M.F."/>
            <person name="Wong A."/>
            <person name="Wong G.K."/>
            <person name="Wu C.I."/>
            <person name="Wu G."/>
            <person name="Yamamoto D."/>
            <person name="Yang H.P."/>
            <person name="Yang S.P."/>
            <person name="Yorke J.A."/>
            <person name="Yoshida K."/>
            <person name="Zdobnov E."/>
            <person name="Zhang P."/>
            <person name="Zhang Y."/>
            <person name="Zimin A.V."/>
            <person name="Baldwin J."/>
            <person name="Abdouelleil A."/>
            <person name="Abdulkadir J."/>
            <person name="Abebe A."/>
            <person name="Abera B."/>
            <person name="Abreu J."/>
            <person name="Acer S.C."/>
            <person name="Aftuck L."/>
            <person name="Alexander A."/>
            <person name="An P."/>
            <person name="Anderson E."/>
            <person name="Anderson S."/>
            <person name="Arachi H."/>
            <person name="Azer M."/>
            <person name="Bachantsang P."/>
            <person name="Barry A."/>
            <person name="Bayul T."/>
            <person name="Berlin A."/>
            <person name="Bessette D."/>
            <person name="Bloom T."/>
            <person name="Blye J."/>
            <person name="Boguslavskiy L."/>
            <person name="Bonnet C."/>
            <person name="Boukhgalter B."/>
            <person name="Bourzgui I."/>
            <person name="Brown A."/>
            <person name="Cahill P."/>
            <person name="Channer S."/>
            <person name="Cheshatsang Y."/>
            <person name="Chuda L."/>
            <person name="Citroen M."/>
            <person name="Collymore A."/>
            <person name="Cooke P."/>
            <person name="Costello M."/>
            <person name="D'Aco K."/>
            <person name="Daza R."/>
            <person name="De Haan G."/>
            <person name="DeGray S."/>
            <person name="DeMaso C."/>
            <person name="Dhargay N."/>
            <person name="Dooley K."/>
            <person name="Dooley E."/>
            <person name="Doricent M."/>
            <person name="Dorje P."/>
            <person name="Dorjee K."/>
            <person name="Dupes A."/>
            <person name="Elong R."/>
            <person name="Falk J."/>
            <person name="Farina A."/>
            <person name="Faro S."/>
            <person name="Ferguson D."/>
            <person name="Fisher S."/>
            <person name="Foley C.D."/>
            <person name="Franke A."/>
            <person name="Friedrich D."/>
            <person name="Gadbois L."/>
            <person name="Gearin G."/>
            <person name="Gearin C.R."/>
            <person name="Giannoukos G."/>
            <person name="Goode T."/>
            <person name="Graham J."/>
            <person name="Grandbois E."/>
            <person name="Grewal S."/>
            <person name="Gyaltsen K."/>
            <person name="Hafez N."/>
            <person name="Hagos B."/>
            <person name="Hall J."/>
            <person name="Henson C."/>
            <person name="Hollinger A."/>
            <person name="Honan T."/>
            <person name="Huard M.D."/>
            <person name="Hughes L."/>
            <person name="Hurhula B."/>
            <person name="Husby M.E."/>
            <person name="Kamat A."/>
            <person name="Kanga B."/>
            <person name="Kashin S."/>
            <person name="Khazanovich D."/>
            <person name="Kisner P."/>
            <person name="Lance K."/>
            <person name="Lara M."/>
            <person name="Lee W."/>
            <person name="Lennon N."/>
            <person name="Letendre F."/>
            <person name="LeVine R."/>
            <person name="Lipovsky A."/>
            <person name="Liu X."/>
            <person name="Liu J."/>
            <person name="Liu S."/>
            <person name="Lokyitsang T."/>
            <person name="Lokyitsang Y."/>
            <person name="Lubonja R."/>
            <person name="Lui A."/>
            <person name="MacDonald P."/>
            <person name="Magnisalis V."/>
            <person name="Maru K."/>
            <person name="Matthews C."/>
            <person name="McCusker W."/>
            <person name="McDonough S."/>
            <person name="Mehta T."/>
            <person name="Meldrim J."/>
            <person name="Meneus L."/>
            <person name="Mihai O."/>
            <person name="Mihalev A."/>
            <person name="Mihova T."/>
            <person name="Mittelman R."/>
            <person name="Mlenga V."/>
            <person name="Montmayeur A."/>
            <person name="Mulrain L."/>
            <person name="Navidi A."/>
            <person name="Naylor J."/>
            <person name="Negash T."/>
            <person name="Nguyen T."/>
            <person name="Nguyen N."/>
            <person name="Nicol R."/>
            <person name="Norbu C."/>
            <person name="Norbu N."/>
            <person name="Novod N."/>
            <person name="O'Neill B."/>
            <person name="Osman S."/>
            <person name="Markiewicz E."/>
            <person name="Oyono O.L."/>
            <person name="Patti C."/>
            <person name="Phunkhang P."/>
            <person name="Pierre F."/>
            <person name="Priest M."/>
            <person name="Raghuraman S."/>
            <person name="Rege F."/>
            <person name="Reyes R."/>
            <person name="Rise C."/>
            <person name="Rogov P."/>
            <person name="Ross K."/>
            <person name="Ryan E."/>
            <person name="Settipalli S."/>
            <person name="Shea T."/>
            <person name="Sherpa N."/>
            <person name="Shi L."/>
            <person name="Shih D."/>
            <person name="Sparrow T."/>
            <person name="Spaulding J."/>
            <person name="Stalker J."/>
            <person name="Stange-Thomann N."/>
            <person name="Stavropoulos S."/>
            <person name="Stone C."/>
            <person name="Strader C."/>
            <person name="Tesfaye S."/>
            <person name="Thomson T."/>
            <person name="Thoulutsang Y."/>
            <person name="Thoulutsang D."/>
            <person name="Topham K."/>
            <person name="Topping I."/>
            <person name="Tsamla T."/>
            <person name="Vassiliev H."/>
            <person name="Vo A."/>
            <person name="Wangchuk T."/>
            <person name="Wangdi T."/>
            <person name="Weiand M."/>
            <person name="Wilkinson J."/>
            <person name="Wilson A."/>
            <person name="Yadav S."/>
            <person name="Young G."/>
            <person name="Yu Q."/>
            <person name="Zembek L."/>
            <person name="Zhong D."/>
            <person name="Zimmer A."/>
            <person name="Zwirko Z."/>
            <person name="Jaffe D.B."/>
            <person name="Alvarez P."/>
            <person name="Brockman W."/>
            <person name="Butler J."/>
            <person name="Chin C."/>
            <person name="Gnerre S."/>
            <person name="Grabherr M."/>
            <person name="Kleber M."/>
            <person name="Mauceli E."/>
            <person name="MacCallum I."/>
        </authorList>
    </citation>
    <scope>NUCLEOTIDE SEQUENCE [LARGE SCALE GENOMIC DNA]</scope>
    <source>
        <strain evidence="4">Rob3c / Tucson 14021-0248.25</strain>
    </source>
</reference>
<dbReference type="Proteomes" id="UP000001292">
    <property type="component" value="Unassembled WGS sequence"/>
</dbReference>
<feature type="signal peptide" evidence="1">
    <location>
        <begin position="1"/>
        <end position="26"/>
    </location>
</feature>
<dbReference type="GO" id="GO:0050909">
    <property type="term" value="P:sensory perception of taste"/>
    <property type="evidence" value="ECO:0007669"/>
    <property type="project" value="EnsemblMetazoa"/>
</dbReference>
<dbReference type="EMBL" id="CH480836">
    <property type="protein sequence ID" value="EDW48901.1"/>
    <property type="molecule type" value="Genomic_DNA"/>
</dbReference>
<organism evidence="4">
    <name type="scientific">Drosophila sechellia</name>
    <name type="common">Fruit fly</name>
    <dbReference type="NCBI Taxonomy" id="7238"/>
    <lineage>
        <taxon>Eukaryota</taxon>
        <taxon>Metazoa</taxon>
        <taxon>Ecdysozoa</taxon>
        <taxon>Arthropoda</taxon>
        <taxon>Hexapoda</taxon>
        <taxon>Insecta</taxon>
        <taxon>Pterygota</taxon>
        <taxon>Neoptera</taxon>
        <taxon>Endopterygota</taxon>
        <taxon>Diptera</taxon>
        <taxon>Brachycera</taxon>
        <taxon>Muscomorpha</taxon>
        <taxon>Ephydroidea</taxon>
        <taxon>Drosophilidae</taxon>
        <taxon>Drosophila</taxon>
        <taxon>Sophophora</taxon>
    </lineage>
</organism>
<keyword evidence="4" id="KW-1185">Reference proteome</keyword>
<dbReference type="AlphaFoldDB" id="B4IGF1"/>
<dbReference type="HOGENOM" id="CLU_1951033_0_0_1"/>
<evidence type="ECO:0000313" key="3">
    <source>
        <dbReference type="EMBL" id="EDW48901.1"/>
    </source>
</evidence>
<feature type="domain" description="Putative ionotropic receptor ligand binding" evidence="2">
    <location>
        <begin position="41"/>
        <end position="128"/>
    </location>
</feature>
<dbReference type="InterPro" id="IPR056198">
    <property type="entry name" value="LBD_receptor"/>
</dbReference>
<dbReference type="Pfam" id="PF24061">
    <property type="entry name" value="LBD_receptor"/>
    <property type="match status" value="1"/>
</dbReference>
<keyword evidence="1" id="KW-0732">Signal</keyword>
<evidence type="ECO:0000313" key="4">
    <source>
        <dbReference type="Proteomes" id="UP000001292"/>
    </source>
</evidence>
<gene>
    <name evidence="3" type="primary">Dsec\GM11555</name>
    <name evidence="3" type="ORF">Dsec_GM11555</name>
</gene>
<name>B4IGF1_DROSE</name>
<protein>
    <submittedName>
        <fullName evidence="3">GM11555</fullName>
    </submittedName>
</protein>
<accession>B4IGF1</accession>
<proteinExistence type="predicted"/>
<evidence type="ECO:0000259" key="2">
    <source>
        <dbReference type="Pfam" id="PF24061"/>
    </source>
</evidence>